<reference evidence="2" key="1">
    <citation type="submission" date="2016-10" db="EMBL/GenBank/DDBJ databases">
        <authorList>
            <person name="Varghese N."/>
            <person name="Submissions S."/>
        </authorList>
    </citation>
    <scope>NUCLEOTIDE SEQUENCE [LARGE SCALE GENOMIC DNA]</scope>
    <source>
        <strain evidence="2">SP</strain>
    </source>
</reference>
<dbReference type="AlphaFoldDB" id="A0A1H3TCR9"/>
<organism evidence="1 2">
    <name type="scientific">Evansella caseinilytica</name>
    <dbReference type="NCBI Taxonomy" id="1503961"/>
    <lineage>
        <taxon>Bacteria</taxon>
        <taxon>Bacillati</taxon>
        <taxon>Bacillota</taxon>
        <taxon>Bacilli</taxon>
        <taxon>Bacillales</taxon>
        <taxon>Bacillaceae</taxon>
        <taxon>Evansella</taxon>
    </lineage>
</organism>
<evidence type="ECO:0000313" key="1">
    <source>
        <dbReference type="EMBL" id="SDZ48046.1"/>
    </source>
</evidence>
<keyword evidence="2" id="KW-1185">Reference proteome</keyword>
<name>A0A1H3TCR9_9BACI</name>
<sequence length="85" mass="9654">MLTEGAVSKAKTIKKISGQWLRACLFLCKHSFDDYPSRQLDGKGIVALLVAARSIGKNHSYRAFEKMQRLRSLLRGCLIREKTPF</sequence>
<accession>A0A1H3TCR9</accession>
<evidence type="ECO:0008006" key="3">
    <source>
        <dbReference type="Google" id="ProtNLM"/>
    </source>
</evidence>
<gene>
    <name evidence="1" type="ORF">SAMN05421736_11422</name>
</gene>
<dbReference type="Proteomes" id="UP000198935">
    <property type="component" value="Unassembled WGS sequence"/>
</dbReference>
<proteinExistence type="predicted"/>
<evidence type="ECO:0000313" key="2">
    <source>
        <dbReference type="Proteomes" id="UP000198935"/>
    </source>
</evidence>
<dbReference type="EMBL" id="FNPI01000014">
    <property type="protein sequence ID" value="SDZ48046.1"/>
    <property type="molecule type" value="Genomic_DNA"/>
</dbReference>
<protein>
    <recommendedName>
        <fullName evidence="3">Transposase</fullName>
    </recommendedName>
</protein>